<keyword evidence="1" id="KW-0812">Transmembrane</keyword>
<evidence type="ECO:0000256" key="1">
    <source>
        <dbReference type="SAM" id="Phobius"/>
    </source>
</evidence>
<proteinExistence type="predicted"/>
<feature type="transmembrane region" description="Helical" evidence="1">
    <location>
        <begin position="32"/>
        <end position="52"/>
    </location>
</feature>
<accession>A0A7X6JYB6</accession>
<dbReference type="RefSeq" id="WP_168622251.1">
    <property type="nucleotide sequence ID" value="NZ_JAAZQQ010000001.1"/>
</dbReference>
<evidence type="ECO:0000313" key="2">
    <source>
        <dbReference type="EMBL" id="NKX43915.1"/>
    </source>
</evidence>
<gene>
    <name evidence="2" type="ORF">HCU73_04870</name>
</gene>
<protein>
    <recommendedName>
        <fullName evidence="4">Glucose uptake protein</fullName>
    </recommendedName>
</protein>
<dbReference type="Proteomes" id="UP000526408">
    <property type="component" value="Unassembled WGS sequence"/>
</dbReference>
<sequence length="110" mass="11359">MSAGFFAWLGAAMAVFLTASTALRAYVSAPRIGLLLVALGLYTLGNLIMVRLMRETGMAVAISISAVLQLVLAAGVGMLLFGERPGMLQSAGLVLGIVAVALIVWPTRPG</sequence>
<reference evidence="2 3" key="1">
    <citation type="submission" date="2020-04" db="EMBL/GenBank/DDBJ databases">
        <authorList>
            <person name="Yoon J."/>
        </authorList>
    </citation>
    <scope>NUCLEOTIDE SEQUENCE [LARGE SCALE GENOMIC DNA]</scope>
    <source>
        <strain evidence="2 3">KMU-115</strain>
    </source>
</reference>
<organism evidence="2 3">
    <name type="scientific">Roseicyclus persicicus</name>
    <dbReference type="NCBI Taxonomy" id="2650661"/>
    <lineage>
        <taxon>Bacteria</taxon>
        <taxon>Pseudomonadati</taxon>
        <taxon>Pseudomonadota</taxon>
        <taxon>Alphaproteobacteria</taxon>
        <taxon>Rhodobacterales</taxon>
        <taxon>Roseobacteraceae</taxon>
        <taxon>Roseicyclus</taxon>
    </lineage>
</organism>
<dbReference type="Gene3D" id="1.10.3730.20">
    <property type="match status" value="1"/>
</dbReference>
<dbReference type="InterPro" id="IPR037185">
    <property type="entry name" value="EmrE-like"/>
</dbReference>
<keyword evidence="1" id="KW-1133">Transmembrane helix</keyword>
<keyword evidence="3" id="KW-1185">Reference proteome</keyword>
<evidence type="ECO:0000313" key="3">
    <source>
        <dbReference type="Proteomes" id="UP000526408"/>
    </source>
</evidence>
<evidence type="ECO:0008006" key="4">
    <source>
        <dbReference type="Google" id="ProtNLM"/>
    </source>
</evidence>
<keyword evidence="1" id="KW-0472">Membrane</keyword>
<dbReference type="AlphaFoldDB" id="A0A7X6JYB6"/>
<comment type="caution">
    <text evidence="2">The sequence shown here is derived from an EMBL/GenBank/DDBJ whole genome shotgun (WGS) entry which is preliminary data.</text>
</comment>
<feature type="transmembrane region" description="Helical" evidence="1">
    <location>
        <begin position="87"/>
        <end position="105"/>
    </location>
</feature>
<name>A0A7X6JYB6_9RHOB</name>
<feature type="transmembrane region" description="Helical" evidence="1">
    <location>
        <begin position="59"/>
        <end position="81"/>
    </location>
</feature>
<dbReference type="EMBL" id="JAAZQQ010000001">
    <property type="protein sequence ID" value="NKX43915.1"/>
    <property type="molecule type" value="Genomic_DNA"/>
</dbReference>
<dbReference type="SUPFAM" id="SSF103481">
    <property type="entry name" value="Multidrug resistance efflux transporter EmrE"/>
    <property type="match status" value="1"/>
</dbReference>